<evidence type="ECO:0000256" key="2">
    <source>
        <dbReference type="SAM" id="Phobius"/>
    </source>
</evidence>
<keyword evidence="2" id="KW-0472">Membrane</keyword>
<dbReference type="WBParaSite" id="jg18052">
    <property type="protein sequence ID" value="jg18052"/>
    <property type="gene ID" value="jg18052"/>
</dbReference>
<dbReference type="AlphaFoldDB" id="A0A915DC13"/>
<evidence type="ECO:0000256" key="3">
    <source>
        <dbReference type="SAM" id="SignalP"/>
    </source>
</evidence>
<feature type="compositionally biased region" description="Polar residues" evidence="1">
    <location>
        <begin position="69"/>
        <end position="84"/>
    </location>
</feature>
<name>A0A915DC13_9BILA</name>
<feature type="region of interest" description="Disordered" evidence="1">
    <location>
        <begin position="170"/>
        <end position="235"/>
    </location>
</feature>
<evidence type="ECO:0000313" key="5">
    <source>
        <dbReference type="WBParaSite" id="jg18052"/>
    </source>
</evidence>
<accession>A0A915DC13</accession>
<reference evidence="5" key="1">
    <citation type="submission" date="2022-11" db="UniProtKB">
        <authorList>
            <consortium name="WormBaseParasite"/>
        </authorList>
    </citation>
    <scope>IDENTIFICATION</scope>
</reference>
<organism evidence="4 5">
    <name type="scientific">Ditylenchus dipsaci</name>
    <dbReference type="NCBI Taxonomy" id="166011"/>
    <lineage>
        <taxon>Eukaryota</taxon>
        <taxon>Metazoa</taxon>
        <taxon>Ecdysozoa</taxon>
        <taxon>Nematoda</taxon>
        <taxon>Chromadorea</taxon>
        <taxon>Rhabditida</taxon>
        <taxon>Tylenchina</taxon>
        <taxon>Tylenchomorpha</taxon>
        <taxon>Sphaerularioidea</taxon>
        <taxon>Anguinidae</taxon>
        <taxon>Anguininae</taxon>
        <taxon>Ditylenchus</taxon>
    </lineage>
</organism>
<keyword evidence="2" id="KW-0812">Transmembrane</keyword>
<dbReference type="Proteomes" id="UP000887574">
    <property type="component" value="Unplaced"/>
</dbReference>
<keyword evidence="3" id="KW-0732">Signal</keyword>
<feature type="compositionally biased region" description="Low complexity" evidence="1">
    <location>
        <begin position="178"/>
        <end position="198"/>
    </location>
</feature>
<protein>
    <submittedName>
        <fullName evidence="5">Transmembrane protein</fullName>
    </submittedName>
</protein>
<feature type="region of interest" description="Disordered" evidence="1">
    <location>
        <begin position="52"/>
        <end position="84"/>
    </location>
</feature>
<evidence type="ECO:0000313" key="4">
    <source>
        <dbReference type="Proteomes" id="UP000887574"/>
    </source>
</evidence>
<sequence length="235" mass="25295">MKKFSASSFFFCSLLLIFCASMAVSVEVVAEKSLSENITEALINSIRDGLQETTTSQKPSEESVDDASPTESVVTSASQLPDSTEAAQVSIQPFPSASEKSMAVKSSNKEAKKDANLTRWLIWAGIGCGGFVFGILIGCLLSYFCCVRGKKSKKQGEPEDAKKAMHEELKRKIHGRRGPSVASSVRVPVSPVFPSQRSASYNSVKDGGSARNVSEVGSNHERSRSRSRSASCSNR</sequence>
<proteinExistence type="predicted"/>
<feature type="chain" id="PRO_5037043363" evidence="3">
    <location>
        <begin position="26"/>
        <end position="235"/>
    </location>
</feature>
<evidence type="ECO:0000256" key="1">
    <source>
        <dbReference type="SAM" id="MobiDB-lite"/>
    </source>
</evidence>
<feature type="signal peptide" evidence="3">
    <location>
        <begin position="1"/>
        <end position="25"/>
    </location>
</feature>
<feature type="transmembrane region" description="Helical" evidence="2">
    <location>
        <begin position="120"/>
        <end position="145"/>
    </location>
</feature>
<keyword evidence="4" id="KW-1185">Reference proteome</keyword>
<keyword evidence="2" id="KW-1133">Transmembrane helix</keyword>